<feature type="repeat" description="WD" evidence="6">
    <location>
        <begin position="114"/>
        <end position="156"/>
    </location>
</feature>
<gene>
    <name evidence="8" type="ORF">M436DRAFT_51496</name>
</gene>
<feature type="region of interest" description="Disordered" evidence="7">
    <location>
        <begin position="414"/>
        <end position="474"/>
    </location>
</feature>
<dbReference type="GeneID" id="25411436"/>
<organism evidence="8 9">
    <name type="scientific">Aureobasidium namibiae CBS 147.97</name>
    <dbReference type="NCBI Taxonomy" id="1043004"/>
    <lineage>
        <taxon>Eukaryota</taxon>
        <taxon>Fungi</taxon>
        <taxon>Dikarya</taxon>
        <taxon>Ascomycota</taxon>
        <taxon>Pezizomycotina</taxon>
        <taxon>Dothideomycetes</taxon>
        <taxon>Dothideomycetidae</taxon>
        <taxon>Dothideales</taxon>
        <taxon>Saccotheciaceae</taxon>
        <taxon>Aureobasidium</taxon>
    </lineage>
</organism>
<reference evidence="8 9" key="1">
    <citation type="journal article" date="2014" name="BMC Genomics">
        <title>Genome sequencing of four Aureobasidium pullulans varieties: biotechnological potential, stress tolerance, and description of new species.</title>
        <authorList>
            <person name="Gostin Ar C."/>
            <person name="Ohm R.A."/>
            <person name="Kogej T."/>
            <person name="Sonjak S."/>
            <person name="Turk M."/>
            <person name="Zajc J."/>
            <person name="Zalar P."/>
            <person name="Grube M."/>
            <person name="Sun H."/>
            <person name="Han J."/>
            <person name="Sharma A."/>
            <person name="Chiniquy J."/>
            <person name="Ngan C.Y."/>
            <person name="Lipzen A."/>
            <person name="Barry K."/>
            <person name="Grigoriev I.V."/>
            <person name="Gunde-Cimerman N."/>
        </authorList>
    </citation>
    <scope>NUCLEOTIDE SEQUENCE [LARGE SCALE GENOMIC DNA]</scope>
    <source>
        <strain evidence="8 9">CBS 147.97</strain>
    </source>
</reference>
<evidence type="ECO:0000313" key="8">
    <source>
        <dbReference type="EMBL" id="KEQ71388.1"/>
    </source>
</evidence>
<evidence type="ECO:0000256" key="1">
    <source>
        <dbReference type="ARBA" id="ARBA00008075"/>
    </source>
</evidence>
<feature type="region of interest" description="Disordered" evidence="7">
    <location>
        <begin position="373"/>
        <end position="393"/>
    </location>
</feature>
<dbReference type="PROSITE" id="PS50294">
    <property type="entry name" value="WD_REPEATS_REGION"/>
    <property type="match status" value="2"/>
</dbReference>
<evidence type="ECO:0000256" key="2">
    <source>
        <dbReference type="ARBA" id="ARBA00022574"/>
    </source>
</evidence>
<comment type="similarity">
    <text evidence="1">Belongs to the WD repeat ESC family.</text>
</comment>
<sequence>MEFPQLKAWLRLPVLSIYDIKFYPYTAPGEDPVFAAVAAREIYICKPVGKSANSKTNNLEVLRLLEDPDEDSSLNSVAWSVDADTGEPLVCVAGSGSKNIKIWNVVTGELVRILYGHGGAVNDLVTSPVSPYILASCSADYTIRIWNLDDQYRRQPCAAILSGEGHRQTILSIAFHDNGRWLLSGGQDTMICLWSIPPVPDHNAGKDKPTVVVYPHFASIGMHSDYVDCVRFWGDLVLSKASTGNNIKVTRGEIMLWKIDGFHSGNTQPPEPPMPGYGRATRSAFGGDFQRLCTFDMTNVAPFYMRFGLFKEPGYRPMLVMGNTKARFSFWDLQRFEERWTSNKLVPIVDDKKRIRDLIDEVKSKKDIVSQVSANGTRASSAPDSDAGNIVKNNKRKRGLTELVLLNNTTRARSIASDSTRASSRASRPSGVSLVPRNSLLPARAPTSAPGATPAILDTASENETDEPEKPPRDMRNYVRHTAHKTTVVACPIDFACRAVDWSLDGKWCVGVGDHGMIAIFGRWLDK</sequence>
<dbReference type="OrthoDB" id="7318948at2759"/>
<dbReference type="PANTHER" id="PTHR10253">
    <property type="entry name" value="POLYCOMB PROTEIN"/>
    <property type="match status" value="1"/>
</dbReference>
<dbReference type="PROSITE" id="PS00678">
    <property type="entry name" value="WD_REPEATS_1"/>
    <property type="match status" value="1"/>
</dbReference>
<keyword evidence="4" id="KW-0805">Transcription regulation</keyword>
<feature type="repeat" description="WD" evidence="6">
    <location>
        <begin position="163"/>
        <end position="196"/>
    </location>
</feature>
<evidence type="ECO:0000313" key="9">
    <source>
        <dbReference type="Proteomes" id="UP000027730"/>
    </source>
</evidence>
<protein>
    <submittedName>
        <fullName evidence="8">WD40 repeat-like protein</fullName>
    </submittedName>
</protein>
<dbReference type="RefSeq" id="XP_013425522.1">
    <property type="nucleotide sequence ID" value="XM_013570068.1"/>
</dbReference>
<dbReference type="Pfam" id="PF00400">
    <property type="entry name" value="WD40"/>
    <property type="match status" value="3"/>
</dbReference>
<dbReference type="InterPro" id="IPR036322">
    <property type="entry name" value="WD40_repeat_dom_sf"/>
</dbReference>
<dbReference type="Proteomes" id="UP000027730">
    <property type="component" value="Unassembled WGS sequence"/>
</dbReference>
<evidence type="ECO:0000256" key="7">
    <source>
        <dbReference type="SAM" id="MobiDB-lite"/>
    </source>
</evidence>
<dbReference type="Gene3D" id="2.130.10.10">
    <property type="entry name" value="YVTN repeat-like/Quinoprotein amine dehydrogenase"/>
    <property type="match status" value="1"/>
</dbReference>
<dbReference type="InterPro" id="IPR001680">
    <property type="entry name" value="WD40_rpt"/>
</dbReference>
<dbReference type="InterPro" id="IPR015943">
    <property type="entry name" value="WD40/YVTN_repeat-like_dom_sf"/>
</dbReference>
<name>A0A074WEE8_9PEZI</name>
<feature type="compositionally biased region" description="Polar residues" evidence="7">
    <location>
        <begin position="373"/>
        <end position="383"/>
    </location>
</feature>
<keyword evidence="9" id="KW-1185">Reference proteome</keyword>
<evidence type="ECO:0000256" key="3">
    <source>
        <dbReference type="ARBA" id="ARBA00022737"/>
    </source>
</evidence>
<keyword evidence="2 6" id="KW-0853">WD repeat</keyword>
<dbReference type="SUPFAM" id="SSF50978">
    <property type="entry name" value="WD40 repeat-like"/>
    <property type="match status" value="1"/>
</dbReference>
<keyword evidence="5" id="KW-0804">Transcription</keyword>
<proteinExistence type="inferred from homology"/>
<dbReference type="InterPro" id="IPR051243">
    <property type="entry name" value="PcG_WD-repeat"/>
</dbReference>
<dbReference type="SMART" id="SM00320">
    <property type="entry name" value="WD40"/>
    <property type="match status" value="4"/>
</dbReference>
<accession>A0A074WEE8</accession>
<evidence type="ECO:0000256" key="4">
    <source>
        <dbReference type="ARBA" id="ARBA00023015"/>
    </source>
</evidence>
<dbReference type="InterPro" id="IPR019775">
    <property type="entry name" value="WD40_repeat_CS"/>
</dbReference>
<dbReference type="PROSITE" id="PS50082">
    <property type="entry name" value="WD_REPEATS_2"/>
    <property type="match status" value="2"/>
</dbReference>
<dbReference type="HOGENOM" id="CLU_025586_0_0_1"/>
<evidence type="ECO:0000256" key="5">
    <source>
        <dbReference type="ARBA" id="ARBA00023163"/>
    </source>
</evidence>
<dbReference type="AlphaFoldDB" id="A0A074WEE8"/>
<keyword evidence="3" id="KW-0677">Repeat</keyword>
<dbReference type="STRING" id="1043004.A0A074WEE8"/>
<feature type="compositionally biased region" description="Low complexity" evidence="7">
    <location>
        <begin position="414"/>
        <end position="430"/>
    </location>
</feature>
<evidence type="ECO:0000256" key="6">
    <source>
        <dbReference type="PROSITE-ProRule" id="PRU00221"/>
    </source>
</evidence>
<dbReference type="EMBL" id="KL584714">
    <property type="protein sequence ID" value="KEQ71388.1"/>
    <property type="molecule type" value="Genomic_DNA"/>
</dbReference>